<organism evidence="2 3">
    <name type="scientific">Dendrobium catenatum</name>
    <dbReference type="NCBI Taxonomy" id="906689"/>
    <lineage>
        <taxon>Eukaryota</taxon>
        <taxon>Viridiplantae</taxon>
        <taxon>Streptophyta</taxon>
        <taxon>Embryophyta</taxon>
        <taxon>Tracheophyta</taxon>
        <taxon>Spermatophyta</taxon>
        <taxon>Magnoliopsida</taxon>
        <taxon>Liliopsida</taxon>
        <taxon>Asparagales</taxon>
        <taxon>Orchidaceae</taxon>
        <taxon>Epidendroideae</taxon>
        <taxon>Malaxideae</taxon>
        <taxon>Dendrobiinae</taxon>
        <taxon>Dendrobium</taxon>
    </lineage>
</organism>
<keyword evidence="1" id="KW-0472">Membrane</keyword>
<evidence type="ECO:0000313" key="2">
    <source>
        <dbReference type="EMBL" id="PKU78124.1"/>
    </source>
</evidence>
<keyword evidence="3" id="KW-1185">Reference proteome</keyword>
<keyword evidence="1" id="KW-1133">Transmembrane helix</keyword>
<name>A0A2I0WR29_9ASPA</name>
<feature type="transmembrane region" description="Helical" evidence="1">
    <location>
        <begin position="60"/>
        <end position="79"/>
    </location>
</feature>
<proteinExistence type="predicted"/>
<accession>A0A2I0WR29</accession>
<dbReference type="STRING" id="906689.A0A2I0WR29"/>
<reference evidence="2 3" key="1">
    <citation type="journal article" date="2016" name="Sci. Rep.">
        <title>The Dendrobium catenatum Lindl. genome sequence provides insights into polysaccharide synthase, floral development and adaptive evolution.</title>
        <authorList>
            <person name="Zhang G.Q."/>
            <person name="Xu Q."/>
            <person name="Bian C."/>
            <person name="Tsai W.C."/>
            <person name="Yeh C.M."/>
            <person name="Liu K.W."/>
            <person name="Yoshida K."/>
            <person name="Zhang L.S."/>
            <person name="Chang S.B."/>
            <person name="Chen F."/>
            <person name="Shi Y."/>
            <person name="Su Y.Y."/>
            <person name="Zhang Y.Q."/>
            <person name="Chen L.J."/>
            <person name="Yin Y."/>
            <person name="Lin M."/>
            <person name="Huang H."/>
            <person name="Deng H."/>
            <person name="Wang Z.W."/>
            <person name="Zhu S.L."/>
            <person name="Zhao X."/>
            <person name="Deng C."/>
            <person name="Niu S.C."/>
            <person name="Huang J."/>
            <person name="Wang M."/>
            <person name="Liu G.H."/>
            <person name="Yang H.J."/>
            <person name="Xiao X.J."/>
            <person name="Hsiao Y.Y."/>
            <person name="Wu W.L."/>
            <person name="Chen Y.Y."/>
            <person name="Mitsuda N."/>
            <person name="Ohme-Takagi M."/>
            <person name="Luo Y.B."/>
            <person name="Van de Peer Y."/>
            <person name="Liu Z.J."/>
        </authorList>
    </citation>
    <scope>NUCLEOTIDE SEQUENCE [LARGE SCALE GENOMIC DNA]</scope>
    <source>
        <tissue evidence="2">The whole plant</tissue>
    </source>
</reference>
<dbReference type="EMBL" id="KZ502475">
    <property type="protein sequence ID" value="PKU78124.1"/>
    <property type="molecule type" value="Genomic_DNA"/>
</dbReference>
<protein>
    <submittedName>
        <fullName evidence="2">RNA pseudouridine synthase 7</fullName>
    </submittedName>
</protein>
<dbReference type="Proteomes" id="UP000233837">
    <property type="component" value="Unassembled WGS sequence"/>
</dbReference>
<dbReference type="AlphaFoldDB" id="A0A2I0WR29"/>
<keyword evidence="1" id="KW-0812">Transmembrane</keyword>
<evidence type="ECO:0000256" key="1">
    <source>
        <dbReference type="SAM" id="Phobius"/>
    </source>
</evidence>
<sequence>MAAIVWQTPANPPEPEDYIFFKGKRYVRPYYFEFISHVKNRWAGKTIVDLFTEEFRGRPYEYYVCLFFLIFSFYVGGLVV</sequence>
<gene>
    <name evidence="2" type="ORF">MA16_Dca027058</name>
</gene>
<evidence type="ECO:0000313" key="3">
    <source>
        <dbReference type="Proteomes" id="UP000233837"/>
    </source>
</evidence>
<reference evidence="2 3" key="2">
    <citation type="journal article" date="2017" name="Nature">
        <title>The Apostasia genome and the evolution of orchids.</title>
        <authorList>
            <person name="Zhang G.Q."/>
            <person name="Liu K.W."/>
            <person name="Li Z."/>
            <person name="Lohaus R."/>
            <person name="Hsiao Y.Y."/>
            <person name="Niu S.C."/>
            <person name="Wang J.Y."/>
            <person name="Lin Y.C."/>
            <person name="Xu Q."/>
            <person name="Chen L.J."/>
            <person name="Yoshida K."/>
            <person name="Fujiwara S."/>
            <person name="Wang Z.W."/>
            <person name="Zhang Y.Q."/>
            <person name="Mitsuda N."/>
            <person name="Wang M."/>
            <person name="Liu G.H."/>
            <person name="Pecoraro L."/>
            <person name="Huang H.X."/>
            <person name="Xiao X.J."/>
            <person name="Lin M."/>
            <person name="Wu X.Y."/>
            <person name="Wu W.L."/>
            <person name="Chen Y.Y."/>
            <person name="Chang S.B."/>
            <person name="Sakamoto S."/>
            <person name="Ohme-Takagi M."/>
            <person name="Yagi M."/>
            <person name="Zeng S.J."/>
            <person name="Shen C.Y."/>
            <person name="Yeh C.M."/>
            <person name="Luo Y.B."/>
            <person name="Tsai W.C."/>
            <person name="Van de Peer Y."/>
            <person name="Liu Z.J."/>
        </authorList>
    </citation>
    <scope>NUCLEOTIDE SEQUENCE [LARGE SCALE GENOMIC DNA]</scope>
    <source>
        <tissue evidence="2">The whole plant</tissue>
    </source>
</reference>